<dbReference type="GO" id="GO:0000978">
    <property type="term" value="F:RNA polymerase II cis-regulatory region sequence-specific DNA binding"/>
    <property type="evidence" value="ECO:0007669"/>
    <property type="project" value="TreeGrafter"/>
</dbReference>
<dbReference type="VEuPathDB" id="VectorBase:AMIN004891"/>
<dbReference type="GO" id="GO:0008270">
    <property type="term" value="F:zinc ion binding"/>
    <property type="evidence" value="ECO:0007669"/>
    <property type="project" value="UniProtKB-KW"/>
</dbReference>
<organism evidence="7 8">
    <name type="scientific">Anopheles minimus</name>
    <dbReference type="NCBI Taxonomy" id="112268"/>
    <lineage>
        <taxon>Eukaryota</taxon>
        <taxon>Metazoa</taxon>
        <taxon>Ecdysozoa</taxon>
        <taxon>Arthropoda</taxon>
        <taxon>Hexapoda</taxon>
        <taxon>Insecta</taxon>
        <taxon>Pterygota</taxon>
        <taxon>Neoptera</taxon>
        <taxon>Endopterygota</taxon>
        <taxon>Diptera</taxon>
        <taxon>Nematocera</taxon>
        <taxon>Culicoidea</taxon>
        <taxon>Culicidae</taxon>
        <taxon>Anophelinae</taxon>
        <taxon>Anopheles</taxon>
    </lineage>
</organism>
<proteinExistence type="predicted"/>
<evidence type="ECO:0000256" key="3">
    <source>
        <dbReference type="ARBA" id="ARBA00022833"/>
    </source>
</evidence>
<evidence type="ECO:0000259" key="6">
    <source>
        <dbReference type="PROSITE" id="PS50157"/>
    </source>
</evidence>
<dbReference type="PANTHER" id="PTHR23235">
    <property type="entry name" value="KRUEPPEL-LIKE TRANSCRIPTION FACTOR"/>
    <property type="match status" value="1"/>
</dbReference>
<evidence type="ECO:0000256" key="4">
    <source>
        <dbReference type="PROSITE-ProRule" id="PRU00042"/>
    </source>
</evidence>
<dbReference type="PANTHER" id="PTHR23235:SF139">
    <property type="entry name" value="HUCKEBEIN"/>
    <property type="match status" value="1"/>
</dbReference>
<dbReference type="PROSITE" id="PS50157">
    <property type="entry name" value="ZINC_FINGER_C2H2_2"/>
    <property type="match status" value="3"/>
</dbReference>
<evidence type="ECO:0000256" key="5">
    <source>
        <dbReference type="SAM" id="MobiDB-lite"/>
    </source>
</evidence>
<dbReference type="InterPro" id="IPR013087">
    <property type="entry name" value="Znf_C2H2_type"/>
</dbReference>
<keyword evidence="8" id="KW-1185">Reference proteome</keyword>
<dbReference type="SUPFAM" id="SSF57667">
    <property type="entry name" value="beta-beta-alpha zinc fingers"/>
    <property type="match status" value="2"/>
</dbReference>
<evidence type="ECO:0000256" key="2">
    <source>
        <dbReference type="ARBA" id="ARBA00022771"/>
    </source>
</evidence>
<feature type="region of interest" description="Disordered" evidence="5">
    <location>
        <begin position="1"/>
        <end position="73"/>
    </location>
</feature>
<feature type="compositionally biased region" description="Polar residues" evidence="5">
    <location>
        <begin position="1"/>
        <end position="13"/>
    </location>
</feature>
<dbReference type="Proteomes" id="UP000075920">
    <property type="component" value="Unassembled WGS sequence"/>
</dbReference>
<keyword evidence="1" id="KW-0479">Metal-binding</keyword>
<dbReference type="GO" id="GO:0000981">
    <property type="term" value="F:DNA-binding transcription factor activity, RNA polymerase II-specific"/>
    <property type="evidence" value="ECO:0007669"/>
    <property type="project" value="TreeGrafter"/>
</dbReference>
<feature type="compositionally biased region" description="Acidic residues" evidence="5">
    <location>
        <begin position="43"/>
        <end position="55"/>
    </location>
</feature>
<keyword evidence="3" id="KW-0862">Zinc</keyword>
<feature type="domain" description="C2H2-type" evidence="6">
    <location>
        <begin position="209"/>
        <end position="238"/>
    </location>
</feature>
<dbReference type="FunFam" id="3.30.160.60:FF:000257">
    <property type="entry name" value="ZXD family zinc finger C"/>
    <property type="match status" value="1"/>
</dbReference>
<evidence type="ECO:0000256" key="1">
    <source>
        <dbReference type="ARBA" id="ARBA00022723"/>
    </source>
</evidence>
<evidence type="ECO:0000313" key="7">
    <source>
        <dbReference type="EnsemblMetazoa" id="AMIN004891-PA"/>
    </source>
</evidence>
<accession>A0A182W3I0</accession>
<dbReference type="FunFam" id="3.30.160.60:FF:002115">
    <property type="entry name" value="Krueppel-like factor 15"/>
    <property type="match status" value="1"/>
</dbReference>
<keyword evidence="2 4" id="KW-0863">Zinc-finger</keyword>
<dbReference type="STRING" id="112268.A0A182W3I0"/>
<dbReference type="PROSITE" id="PS00028">
    <property type="entry name" value="ZINC_FINGER_C2H2_1"/>
    <property type="match status" value="3"/>
</dbReference>
<dbReference type="InterPro" id="IPR036236">
    <property type="entry name" value="Znf_C2H2_sf"/>
</dbReference>
<dbReference type="Pfam" id="PF00096">
    <property type="entry name" value="zf-C2H2"/>
    <property type="match status" value="3"/>
</dbReference>
<evidence type="ECO:0000313" key="8">
    <source>
        <dbReference type="Proteomes" id="UP000075920"/>
    </source>
</evidence>
<dbReference type="SMART" id="SM00355">
    <property type="entry name" value="ZnF_C2H2"/>
    <property type="match status" value="3"/>
</dbReference>
<protein>
    <recommendedName>
        <fullName evidence="6">C2H2-type domain-containing protein</fullName>
    </recommendedName>
</protein>
<feature type="domain" description="C2H2-type" evidence="6">
    <location>
        <begin position="239"/>
        <end position="266"/>
    </location>
</feature>
<dbReference type="FunFam" id="3.30.160.60:FF:001488">
    <property type="entry name" value="Krueppel-like factor 15"/>
    <property type="match status" value="1"/>
</dbReference>
<dbReference type="Gene3D" id="3.30.160.60">
    <property type="entry name" value="Classic Zinc Finger"/>
    <property type="match status" value="3"/>
</dbReference>
<dbReference type="EnsemblMetazoa" id="AMIN004891-RA">
    <property type="protein sequence ID" value="AMIN004891-PA"/>
    <property type="gene ID" value="AMIN004891"/>
</dbReference>
<reference evidence="7" key="2">
    <citation type="submission" date="2020-05" db="UniProtKB">
        <authorList>
            <consortium name="EnsemblMetazoa"/>
        </authorList>
    </citation>
    <scope>IDENTIFICATION</scope>
    <source>
        <strain evidence="7">MINIMUS1</strain>
    </source>
</reference>
<reference evidence="8" key="1">
    <citation type="submission" date="2013-03" db="EMBL/GenBank/DDBJ databases">
        <title>The Genome Sequence of Anopheles minimus MINIMUS1.</title>
        <authorList>
            <consortium name="The Broad Institute Genomics Platform"/>
            <person name="Neafsey D.E."/>
            <person name="Walton C."/>
            <person name="Walker B."/>
            <person name="Young S.K."/>
            <person name="Zeng Q."/>
            <person name="Gargeya S."/>
            <person name="Fitzgerald M."/>
            <person name="Haas B."/>
            <person name="Abouelleil A."/>
            <person name="Allen A.W."/>
            <person name="Alvarado L."/>
            <person name="Arachchi H.M."/>
            <person name="Berlin A.M."/>
            <person name="Chapman S.B."/>
            <person name="Gainer-Dewar J."/>
            <person name="Goldberg J."/>
            <person name="Griggs A."/>
            <person name="Gujja S."/>
            <person name="Hansen M."/>
            <person name="Howarth C."/>
            <person name="Imamovic A."/>
            <person name="Ireland A."/>
            <person name="Larimer J."/>
            <person name="McCowan C."/>
            <person name="Murphy C."/>
            <person name="Pearson M."/>
            <person name="Poon T.W."/>
            <person name="Priest M."/>
            <person name="Roberts A."/>
            <person name="Saif S."/>
            <person name="Shea T."/>
            <person name="Sisk P."/>
            <person name="Sykes S."/>
            <person name="Wortman J."/>
            <person name="Nusbaum C."/>
            <person name="Birren B."/>
        </authorList>
    </citation>
    <scope>NUCLEOTIDE SEQUENCE [LARGE SCALE GENOMIC DNA]</scope>
    <source>
        <strain evidence="8">MINIMUS1</strain>
    </source>
</reference>
<sequence>MSAKTLTPPQTYSRLFRPWDGKEAKPAVPTVTCSEPSPSLEGNGEESESYSDSDSEQTIKSEPIEFNHSPMKLSESFGSTVNGTRDPTMMHYPSADMAAYYHYCYQQQQHQLSEHPLPGQLHSEAQRVPGPAGGFGTTGLPSMIDPIGFTYDQMEQEYMRVLSEDAKAKLLASRKQRPKKFKCPHCDVAFSNNGQLKGHIRIHTGERPFKCDESSCGKTFTRNEELTRHKRIHTGIRPYGCQTCGKKFGRRDHLKKHTKTHLPQERYTYGLMPASAAAAAAAAMLMPMYASHVFGY</sequence>
<feature type="domain" description="C2H2-type" evidence="6">
    <location>
        <begin position="181"/>
        <end position="208"/>
    </location>
</feature>
<dbReference type="AlphaFoldDB" id="A0A182W3I0"/>
<name>A0A182W3I0_9DIPT</name>